<proteinExistence type="inferred from homology"/>
<dbReference type="CDD" id="cd06261">
    <property type="entry name" value="TM_PBP2"/>
    <property type="match status" value="1"/>
</dbReference>
<keyword evidence="5 7" id="KW-1133">Transmembrane helix</keyword>
<evidence type="ECO:0000256" key="1">
    <source>
        <dbReference type="ARBA" id="ARBA00004651"/>
    </source>
</evidence>
<evidence type="ECO:0000256" key="4">
    <source>
        <dbReference type="ARBA" id="ARBA00022692"/>
    </source>
</evidence>
<dbReference type="PANTHER" id="PTHR43744:SF12">
    <property type="entry name" value="ABC TRANSPORTER PERMEASE PROTEIN MG189-RELATED"/>
    <property type="match status" value="1"/>
</dbReference>
<dbReference type="Pfam" id="PF00528">
    <property type="entry name" value="BPD_transp_1"/>
    <property type="match status" value="1"/>
</dbReference>
<accession>A0A9D1EVT3</accession>
<dbReference type="GO" id="GO:0055085">
    <property type="term" value="P:transmembrane transport"/>
    <property type="evidence" value="ECO:0007669"/>
    <property type="project" value="InterPro"/>
</dbReference>
<evidence type="ECO:0000313" key="10">
    <source>
        <dbReference type="Proteomes" id="UP000823935"/>
    </source>
</evidence>
<feature type="transmembrane region" description="Helical" evidence="7">
    <location>
        <begin position="111"/>
        <end position="132"/>
    </location>
</feature>
<evidence type="ECO:0000256" key="3">
    <source>
        <dbReference type="ARBA" id="ARBA00022475"/>
    </source>
</evidence>
<comment type="caution">
    <text evidence="9">The sequence shown here is derived from an EMBL/GenBank/DDBJ whole genome shotgun (WGS) entry which is preliminary data.</text>
</comment>
<keyword evidence="3" id="KW-1003">Cell membrane</keyword>
<keyword evidence="6 7" id="KW-0472">Membrane</keyword>
<keyword evidence="4 7" id="KW-0812">Transmembrane</keyword>
<evidence type="ECO:0000256" key="2">
    <source>
        <dbReference type="ARBA" id="ARBA00022448"/>
    </source>
</evidence>
<organism evidence="9 10">
    <name type="scientific">Candidatus Limivivens intestinipullorum</name>
    <dbReference type="NCBI Taxonomy" id="2840858"/>
    <lineage>
        <taxon>Bacteria</taxon>
        <taxon>Bacillati</taxon>
        <taxon>Bacillota</taxon>
        <taxon>Clostridia</taxon>
        <taxon>Lachnospirales</taxon>
        <taxon>Lachnospiraceae</taxon>
        <taxon>Lachnospiraceae incertae sedis</taxon>
        <taxon>Candidatus Limivivens</taxon>
    </lineage>
</organism>
<dbReference type="Proteomes" id="UP000823935">
    <property type="component" value="Unassembled WGS sequence"/>
</dbReference>
<protein>
    <submittedName>
        <fullName evidence="9">Carbohydrate ABC transporter permease</fullName>
    </submittedName>
</protein>
<comment type="similarity">
    <text evidence="7">Belongs to the binding-protein-dependent transport system permease family.</text>
</comment>
<dbReference type="InterPro" id="IPR035906">
    <property type="entry name" value="MetI-like_sf"/>
</dbReference>
<feature type="domain" description="ABC transmembrane type-1" evidence="8">
    <location>
        <begin position="76"/>
        <end position="268"/>
    </location>
</feature>
<feature type="transmembrane region" description="Helical" evidence="7">
    <location>
        <begin position="144"/>
        <end position="161"/>
    </location>
</feature>
<comment type="subcellular location">
    <subcellularLocation>
        <location evidence="1 7">Cell membrane</location>
        <topology evidence="1 7">Multi-pass membrane protein</topology>
    </subcellularLocation>
</comment>
<dbReference type="SUPFAM" id="SSF161098">
    <property type="entry name" value="MetI-like"/>
    <property type="match status" value="1"/>
</dbReference>
<feature type="transmembrane region" description="Helical" evidence="7">
    <location>
        <begin position="76"/>
        <end position="99"/>
    </location>
</feature>
<reference evidence="9" key="2">
    <citation type="journal article" date="2021" name="PeerJ">
        <title>Extensive microbial diversity within the chicken gut microbiome revealed by metagenomics and culture.</title>
        <authorList>
            <person name="Gilroy R."/>
            <person name="Ravi A."/>
            <person name="Getino M."/>
            <person name="Pursley I."/>
            <person name="Horton D.L."/>
            <person name="Alikhan N.F."/>
            <person name="Baker D."/>
            <person name="Gharbi K."/>
            <person name="Hall N."/>
            <person name="Watson M."/>
            <person name="Adriaenssens E.M."/>
            <person name="Foster-Nyarko E."/>
            <person name="Jarju S."/>
            <person name="Secka A."/>
            <person name="Antonio M."/>
            <person name="Oren A."/>
            <person name="Chaudhuri R.R."/>
            <person name="La Ragione R."/>
            <person name="Hildebrand F."/>
            <person name="Pallen M.J."/>
        </authorList>
    </citation>
    <scope>NUCLEOTIDE SEQUENCE</scope>
    <source>
        <strain evidence="9">CHK190-19873</strain>
    </source>
</reference>
<feature type="transmembrane region" description="Helical" evidence="7">
    <location>
        <begin position="249"/>
        <end position="268"/>
    </location>
</feature>
<dbReference type="PROSITE" id="PS50928">
    <property type="entry name" value="ABC_TM1"/>
    <property type="match status" value="1"/>
</dbReference>
<dbReference type="Gene3D" id="1.10.3720.10">
    <property type="entry name" value="MetI-like"/>
    <property type="match status" value="1"/>
</dbReference>
<gene>
    <name evidence="9" type="ORF">IAB44_16855</name>
</gene>
<dbReference type="EMBL" id="DVIQ01000114">
    <property type="protein sequence ID" value="HIS33192.1"/>
    <property type="molecule type" value="Genomic_DNA"/>
</dbReference>
<keyword evidence="2 7" id="KW-0813">Transport</keyword>
<evidence type="ECO:0000259" key="8">
    <source>
        <dbReference type="PROSITE" id="PS50928"/>
    </source>
</evidence>
<sequence>MQKRKHRKWKPTAVLTHGILLIWAFICLFPVYIMVMGSFKSSTELLHNSVGLPQTWSLANYISLWSYNSGTIMRTYLNSLFVSTVYTLIAIILAAMAGYAFAKFVFPGKNVLFVMFLMTMMIPQELNLTPLYLMYSKIGWLNTYRVQIVTGIANVFAMFMFRKNMETIPDALIESARIEGANQWTIFTKIITPVSKPVYGALAILVFLSKWNEYLLPKMFISKTELLPIMVILPKLSVGDNLYAVPWELVLTGCTIVTVPLLIIFLLFQDKFLASVTLGAVKG</sequence>
<evidence type="ECO:0000313" key="9">
    <source>
        <dbReference type="EMBL" id="HIS33192.1"/>
    </source>
</evidence>
<evidence type="ECO:0000256" key="5">
    <source>
        <dbReference type="ARBA" id="ARBA00022989"/>
    </source>
</evidence>
<reference evidence="9" key="1">
    <citation type="submission" date="2020-10" db="EMBL/GenBank/DDBJ databases">
        <authorList>
            <person name="Gilroy R."/>
        </authorList>
    </citation>
    <scope>NUCLEOTIDE SEQUENCE</scope>
    <source>
        <strain evidence="9">CHK190-19873</strain>
    </source>
</reference>
<feature type="transmembrane region" description="Helical" evidence="7">
    <location>
        <begin position="12"/>
        <end position="35"/>
    </location>
</feature>
<evidence type="ECO:0000256" key="7">
    <source>
        <dbReference type="RuleBase" id="RU363032"/>
    </source>
</evidence>
<dbReference type="InterPro" id="IPR000515">
    <property type="entry name" value="MetI-like"/>
</dbReference>
<evidence type="ECO:0000256" key="6">
    <source>
        <dbReference type="ARBA" id="ARBA00023136"/>
    </source>
</evidence>
<dbReference type="PANTHER" id="PTHR43744">
    <property type="entry name" value="ABC TRANSPORTER PERMEASE PROTEIN MG189-RELATED-RELATED"/>
    <property type="match status" value="1"/>
</dbReference>
<name>A0A9D1EVT3_9FIRM</name>
<dbReference type="AlphaFoldDB" id="A0A9D1EVT3"/>
<dbReference type="GO" id="GO:0005886">
    <property type="term" value="C:plasma membrane"/>
    <property type="evidence" value="ECO:0007669"/>
    <property type="project" value="UniProtKB-SubCell"/>
</dbReference>